<evidence type="ECO:0000256" key="6">
    <source>
        <dbReference type="ARBA" id="ARBA00022833"/>
    </source>
</evidence>
<evidence type="ECO:0000256" key="4">
    <source>
        <dbReference type="ARBA" id="ARBA00022737"/>
    </source>
</evidence>
<accession>A0A3Q3WUG3</accession>
<dbReference type="SUPFAM" id="SSF57667">
    <property type="entry name" value="beta-beta-alpha zinc fingers"/>
    <property type="match status" value="4"/>
</dbReference>
<keyword evidence="4" id="KW-0677">Repeat</keyword>
<dbReference type="Proteomes" id="UP000261620">
    <property type="component" value="Unplaced"/>
</dbReference>
<evidence type="ECO:0000256" key="7">
    <source>
        <dbReference type="ARBA" id="ARBA00023015"/>
    </source>
</evidence>
<dbReference type="Gene3D" id="3.30.160.60">
    <property type="entry name" value="Classic Zinc Finger"/>
    <property type="match status" value="6"/>
</dbReference>
<feature type="domain" description="C2H2-type" evidence="14">
    <location>
        <begin position="271"/>
        <end position="298"/>
    </location>
</feature>
<feature type="region of interest" description="Disordered" evidence="13">
    <location>
        <begin position="742"/>
        <end position="778"/>
    </location>
</feature>
<feature type="compositionally biased region" description="Basic and acidic residues" evidence="13">
    <location>
        <begin position="1112"/>
        <end position="1129"/>
    </location>
</feature>
<sequence length="1166" mass="129407">MKPEIMAEGPRCKRRKQANPRRKNVLNYDHVVEAGSESDEDSGLANGGGGGRGEEEELACLAGVPTLEASPRAARALLSSEGLRRLTDDPGGHVNDSGESFNRAFASHREFNQTSSEHWLTGRRLDAISELDEYFRKRKLEEGVSHPATIAEYLKRSDTAIIYPEAPEEQTRLGTPEAVGQEETEQDLLSSTPDDFAQLLTCRYCDRGYKRLTSLKEHIKYRHEKNEESFACSLCADAFGSRAQLERHMTTHKSNREQTPLLNEAAGNRKFKCSECGKAFKYKHHLKEHLRIHSGEKPYECSNCKKRFSHSGSYSSHISSKKCIGLIAVNGRIRCANTGKPASSPNSTTSSDGSPALAQLRHKLENGQPLGPPDQQGQLDVKAEPMDFNDYRMLMASQHGFAGPGLYLNGRGGSPLGIHSSSQSPHQHLGGMGLDLPLLGYTGPFGNNLSEVQRVLQLVDNTVCRQNMDGNPEEISKLRAYMKELGAQMEEHKLAQSNIRLVGHGSPTKSIFDYTLEKVNEAKSLIDDSKRQVDVKREKSNHSTNLSSEKKLLDVQSQFLSFSCQFCKETFPGPIPLHQHERYLCKMNEEIKAVLQPAESSPASCRVAVTSEQTFNEQSTSPINQFKDHVSILKSYFAINTEPNSEELLKISIAVGLPQEFVKEWFAQWKSQSPQGGCVRVKSPLPDHGGLDMNHSLSRSPMSVPSVDLHGGYSNDDASHRFTKANQFTANRQTAEDRPLDHLDHLRSNTPSPLNLSSTSSKNSQSSSYTPNSLVSEDAHGDIPLDLSLPKHMAYKRPRPNGYIMEQNSEAQQREQLPAPLDLVNIKREVLVSDGGGNSLHQLEKSTSPIFGINPFAGGPLYTSLPPQAAFPAPTFMSPAQATIPGLRPYPGLDPMSFLPHMAYTYATGAATLAEMQQRRKYQRKPGFQGELLDGTADYLSGLEDLADSDSLLSRKKIKKTESGMYACDLCDKTFQKTSSLLRHKYEHTGKRPHQCQICKKAFKHKHHLIEHSRLHSGEKPYQCDKCGKRFSHSGSYSQHMNHRYSYCKREAEEREAAEREARDKGGGGVAVGGLEPTQLLMRRAYLQGLGPLGYSDPEDQQEDGGGTILRDGSEGNEREVDRKVYEEVTDREEEEGDSGSQTDSTRLMDDSSGEGKTDGRSEQDD</sequence>
<dbReference type="SUPFAM" id="SSF46689">
    <property type="entry name" value="Homeodomain-like"/>
    <property type="match status" value="1"/>
</dbReference>
<dbReference type="Gene3D" id="1.10.10.60">
    <property type="entry name" value="Homeodomain-like"/>
    <property type="match status" value="1"/>
</dbReference>
<feature type="domain" description="C2H2-type" evidence="14">
    <location>
        <begin position="1022"/>
        <end position="1050"/>
    </location>
</feature>
<feature type="region of interest" description="Disordered" evidence="13">
    <location>
        <begin position="1092"/>
        <end position="1166"/>
    </location>
</feature>
<dbReference type="PROSITE" id="PS50157">
    <property type="entry name" value="ZINC_FINGER_C2H2_2"/>
    <property type="match status" value="6"/>
</dbReference>
<organism evidence="15 16">
    <name type="scientific">Mola mola</name>
    <name type="common">Ocean sunfish</name>
    <name type="synonym">Tetraodon mola</name>
    <dbReference type="NCBI Taxonomy" id="94237"/>
    <lineage>
        <taxon>Eukaryota</taxon>
        <taxon>Metazoa</taxon>
        <taxon>Chordata</taxon>
        <taxon>Craniata</taxon>
        <taxon>Vertebrata</taxon>
        <taxon>Euteleostomi</taxon>
        <taxon>Actinopterygii</taxon>
        <taxon>Neopterygii</taxon>
        <taxon>Teleostei</taxon>
        <taxon>Neoteleostei</taxon>
        <taxon>Acanthomorphata</taxon>
        <taxon>Eupercaria</taxon>
        <taxon>Tetraodontiformes</taxon>
        <taxon>Molidae</taxon>
        <taxon>Mola</taxon>
    </lineage>
</organism>
<dbReference type="InterPro" id="IPR013087">
    <property type="entry name" value="Znf_C2H2_type"/>
</dbReference>
<dbReference type="InterPro" id="IPR051574">
    <property type="entry name" value="ZnF_E-box_Homeobox"/>
</dbReference>
<evidence type="ECO:0000256" key="3">
    <source>
        <dbReference type="ARBA" id="ARBA00022723"/>
    </source>
</evidence>
<feature type="domain" description="C2H2-type" evidence="14">
    <location>
        <begin position="994"/>
        <end position="1021"/>
    </location>
</feature>
<keyword evidence="10" id="KW-0804">Transcription</keyword>
<dbReference type="Pfam" id="PF00096">
    <property type="entry name" value="zf-C2H2"/>
    <property type="match status" value="2"/>
</dbReference>
<evidence type="ECO:0000256" key="12">
    <source>
        <dbReference type="PROSITE-ProRule" id="PRU00042"/>
    </source>
</evidence>
<feature type="compositionally biased region" description="Low complexity" evidence="13">
    <location>
        <begin position="748"/>
        <end position="774"/>
    </location>
</feature>
<evidence type="ECO:0000256" key="10">
    <source>
        <dbReference type="ARBA" id="ARBA00023163"/>
    </source>
</evidence>
<reference evidence="15" key="1">
    <citation type="submission" date="2025-08" db="UniProtKB">
        <authorList>
            <consortium name="Ensembl"/>
        </authorList>
    </citation>
    <scope>IDENTIFICATION</scope>
</reference>
<feature type="domain" description="C2H2-type" evidence="14">
    <location>
        <begin position="230"/>
        <end position="257"/>
    </location>
</feature>
<dbReference type="PANTHER" id="PTHR24391:SF11">
    <property type="entry name" value="ZINC FINGER E-BOX-BINDING HOMEOBOX 2"/>
    <property type="match status" value="1"/>
</dbReference>
<keyword evidence="5 12" id="KW-0863">Zinc-finger</keyword>
<evidence type="ECO:0000313" key="16">
    <source>
        <dbReference type="Proteomes" id="UP000261620"/>
    </source>
</evidence>
<keyword evidence="8" id="KW-0238">DNA-binding</keyword>
<keyword evidence="16" id="KW-1185">Reference proteome</keyword>
<dbReference type="AlphaFoldDB" id="A0A3Q3WUG3"/>
<proteinExistence type="inferred from homology"/>
<dbReference type="InterPro" id="IPR009057">
    <property type="entry name" value="Homeodomain-like_sf"/>
</dbReference>
<protein>
    <recommendedName>
        <fullName evidence="14">C2H2-type domain-containing protein</fullName>
    </recommendedName>
</protein>
<dbReference type="GO" id="GO:0000981">
    <property type="term" value="F:DNA-binding transcription factor activity, RNA polymerase II-specific"/>
    <property type="evidence" value="ECO:0007669"/>
    <property type="project" value="TreeGrafter"/>
</dbReference>
<feature type="region of interest" description="Disordered" evidence="13">
    <location>
        <begin position="674"/>
        <end position="712"/>
    </location>
</feature>
<dbReference type="GO" id="GO:0000122">
    <property type="term" value="P:negative regulation of transcription by RNA polymerase II"/>
    <property type="evidence" value="ECO:0007669"/>
    <property type="project" value="UniProtKB-ARBA"/>
</dbReference>
<feature type="domain" description="C2H2-type" evidence="14">
    <location>
        <begin position="966"/>
        <end position="993"/>
    </location>
</feature>
<dbReference type="OMA" id="MAQSPRW"/>
<dbReference type="PANTHER" id="PTHR24391">
    <property type="entry name" value="HISTONE H4 TRANSCRIPTION FACTOR-RELATED"/>
    <property type="match status" value="1"/>
</dbReference>
<dbReference type="FunFam" id="3.30.160.60:FF:000744">
    <property type="entry name" value="zinc finger E-box-binding homeobox 1"/>
    <property type="match status" value="1"/>
</dbReference>
<keyword evidence="11" id="KW-0539">Nucleus</keyword>
<keyword evidence="3" id="KW-0479">Metal-binding</keyword>
<feature type="compositionally biased region" description="Basic residues" evidence="13">
    <location>
        <begin position="12"/>
        <end position="24"/>
    </location>
</feature>
<evidence type="ECO:0000256" key="2">
    <source>
        <dbReference type="ARBA" id="ARBA00009867"/>
    </source>
</evidence>
<evidence type="ECO:0000256" key="13">
    <source>
        <dbReference type="SAM" id="MobiDB-lite"/>
    </source>
</evidence>
<name>A0A3Q3WUG3_MOLML</name>
<evidence type="ECO:0000313" key="15">
    <source>
        <dbReference type="Ensembl" id="ENSMMOP00000021973.1"/>
    </source>
</evidence>
<dbReference type="FunFam" id="3.30.160.60:FF:000082">
    <property type="entry name" value="Putative zinc finger E-box-binding homeobox 2"/>
    <property type="match status" value="1"/>
</dbReference>
<evidence type="ECO:0000256" key="11">
    <source>
        <dbReference type="ARBA" id="ARBA00023242"/>
    </source>
</evidence>
<dbReference type="STRING" id="94237.ENSMMOP00000021973"/>
<comment type="similarity">
    <text evidence="2">Belongs to the delta-EF1/ZFH-1 C2H2-type zinc-finger family.</text>
</comment>
<dbReference type="GO" id="GO:0008270">
    <property type="term" value="F:zinc ion binding"/>
    <property type="evidence" value="ECO:0007669"/>
    <property type="project" value="UniProtKB-KW"/>
</dbReference>
<evidence type="ECO:0000259" key="14">
    <source>
        <dbReference type="PROSITE" id="PS50157"/>
    </source>
</evidence>
<feature type="region of interest" description="Disordered" evidence="13">
    <location>
        <begin position="1"/>
        <end position="56"/>
    </location>
</feature>
<keyword evidence="7" id="KW-0805">Transcription regulation</keyword>
<dbReference type="GO" id="GO:0005634">
    <property type="term" value="C:nucleus"/>
    <property type="evidence" value="ECO:0007669"/>
    <property type="project" value="UniProtKB-SubCell"/>
</dbReference>
<dbReference type="SMART" id="SM00355">
    <property type="entry name" value="ZnF_C2H2"/>
    <property type="match status" value="8"/>
</dbReference>
<evidence type="ECO:0000256" key="9">
    <source>
        <dbReference type="ARBA" id="ARBA00023155"/>
    </source>
</evidence>
<evidence type="ECO:0000256" key="8">
    <source>
        <dbReference type="ARBA" id="ARBA00023125"/>
    </source>
</evidence>
<dbReference type="PROSITE" id="PS00028">
    <property type="entry name" value="ZINC_FINGER_C2H2_1"/>
    <property type="match status" value="5"/>
</dbReference>
<dbReference type="InterPro" id="IPR008598">
    <property type="entry name" value="Di19_Zn-bd"/>
</dbReference>
<feature type="domain" description="C2H2-type" evidence="14">
    <location>
        <begin position="200"/>
        <end position="228"/>
    </location>
</feature>
<dbReference type="InterPro" id="IPR036236">
    <property type="entry name" value="Znf_C2H2_sf"/>
</dbReference>
<dbReference type="GO" id="GO:0000978">
    <property type="term" value="F:RNA polymerase II cis-regulatory region sequence-specific DNA binding"/>
    <property type="evidence" value="ECO:0007669"/>
    <property type="project" value="TreeGrafter"/>
</dbReference>
<dbReference type="Pfam" id="PF05605">
    <property type="entry name" value="zf-Di19"/>
    <property type="match status" value="1"/>
</dbReference>
<keyword evidence="9" id="KW-0371">Homeobox</keyword>
<dbReference type="FunFam" id="3.30.160.60:FF:000013">
    <property type="entry name" value="Putative zinc finger E-box-binding homeobox 2"/>
    <property type="match status" value="2"/>
</dbReference>
<evidence type="ECO:0000256" key="5">
    <source>
        <dbReference type="ARBA" id="ARBA00022771"/>
    </source>
</evidence>
<feature type="compositionally biased region" description="Basic and acidic residues" evidence="13">
    <location>
        <begin position="1147"/>
        <end position="1166"/>
    </location>
</feature>
<dbReference type="Ensembl" id="ENSMMOT00000022337.1">
    <property type="protein sequence ID" value="ENSMMOP00000021973.1"/>
    <property type="gene ID" value="ENSMMOG00000016705.1"/>
</dbReference>
<keyword evidence="6" id="KW-0862">Zinc</keyword>
<evidence type="ECO:0000256" key="1">
    <source>
        <dbReference type="ARBA" id="ARBA00004123"/>
    </source>
</evidence>
<comment type="subcellular location">
    <subcellularLocation>
        <location evidence="1">Nucleus</location>
    </subcellularLocation>
</comment>
<reference evidence="15" key="2">
    <citation type="submission" date="2025-09" db="UniProtKB">
        <authorList>
            <consortium name="Ensembl"/>
        </authorList>
    </citation>
    <scope>IDENTIFICATION</scope>
</reference>
<dbReference type="FunFam" id="3.30.160.60:FF:000145">
    <property type="entry name" value="Zinc finger protein 574"/>
    <property type="match status" value="1"/>
</dbReference>